<evidence type="ECO:0008006" key="3">
    <source>
        <dbReference type="Google" id="ProtNLM"/>
    </source>
</evidence>
<gene>
    <name evidence="1" type="ORF">A2W05_03965</name>
</gene>
<organism evidence="1 2">
    <name type="scientific">Candidatus Schekmanbacteria bacterium RBG_16_38_10</name>
    <dbReference type="NCBI Taxonomy" id="1817879"/>
    <lineage>
        <taxon>Bacteria</taxon>
        <taxon>Candidatus Schekmaniibacteriota</taxon>
    </lineage>
</organism>
<sequence>MIGKEEKQQAKACPLCGGEMHDGVTAAPFFIREKIIVIKDVPAELCSDCGEAYMKSSVVDKIEVLLDKLDDLDSEMSVIHYKAA</sequence>
<protein>
    <recommendedName>
        <fullName evidence="3">YgiT-type zinc finger domain-containing protein</fullName>
    </recommendedName>
</protein>
<evidence type="ECO:0000313" key="2">
    <source>
        <dbReference type="Proteomes" id="UP000178797"/>
    </source>
</evidence>
<proteinExistence type="predicted"/>
<dbReference type="CDD" id="cd12870">
    <property type="entry name" value="MqsA"/>
    <property type="match status" value="1"/>
</dbReference>
<dbReference type="InterPro" id="IPR022453">
    <property type="entry name" value="Znf_MqsA-type"/>
</dbReference>
<evidence type="ECO:0000313" key="1">
    <source>
        <dbReference type="EMBL" id="OGL45269.1"/>
    </source>
</evidence>
<dbReference type="NCBIfam" id="TIGR03831">
    <property type="entry name" value="YgiT_finger"/>
    <property type="match status" value="1"/>
</dbReference>
<dbReference type="Proteomes" id="UP000178797">
    <property type="component" value="Unassembled WGS sequence"/>
</dbReference>
<dbReference type="Gene3D" id="3.10.20.860">
    <property type="match status" value="1"/>
</dbReference>
<comment type="caution">
    <text evidence="1">The sequence shown here is derived from an EMBL/GenBank/DDBJ whole genome shotgun (WGS) entry which is preliminary data.</text>
</comment>
<dbReference type="AlphaFoldDB" id="A0A1F7RUM8"/>
<reference evidence="1 2" key="1">
    <citation type="journal article" date="2016" name="Nat. Commun.">
        <title>Thousands of microbial genomes shed light on interconnected biogeochemical processes in an aquifer system.</title>
        <authorList>
            <person name="Anantharaman K."/>
            <person name="Brown C.T."/>
            <person name="Hug L.A."/>
            <person name="Sharon I."/>
            <person name="Castelle C.J."/>
            <person name="Probst A.J."/>
            <person name="Thomas B.C."/>
            <person name="Singh A."/>
            <person name="Wilkins M.J."/>
            <person name="Karaoz U."/>
            <person name="Brodie E.L."/>
            <person name="Williams K.H."/>
            <person name="Hubbard S.S."/>
            <person name="Banfield J.F."/>
        </authorList>
    </citation>
    <scope>NUCLEOTIDE SEQUENCE [LARGE SCALE GENOMIC DNA]</scope>
</reference>
<name>A0A1F7RUM8_9BACT</name>
<accession>A0A1F7RUM8</accession>
<dbReference type="EMBL" id="MGDE01000144">
    <property type="protein sequence ID" value="OGL45269.1"/>
    <property type="molecule type" value="Genomic_DNA"/>
</dbReference>